<evidence type="ECO:0000313" key="2">
    <source>
        <dbReference type="Proteomes" id="UP000182894"/>
    </source>
</evidence>
<organism evidence="1 2">
    <name type="scientific">Pseudomonas abietaniphila</name>
    <dbReference type="NCBI Taxonomy" id="89065"/>
    <lineage>
        <taxon>Bacteria</taxon>
        <taxon>Pseudomonadati</taxon>
        <taxon>Pseudomonadota</taxon>
        <taxon>Gammaproteobacteria</taxon>
        <taxon>Pseudomonadales</taxon>
        <taxon>Pseudomonadaceae</taxon>
        <taxon>Pseudomonas</taxon>
    </lineage>
</organism>
<accession>A0A1G8MEZ8</accession>
<dbReference type="OrthoDB" id="7005675at2"/>
<sequence length="93" mass="10260">MSDDPLADWRAAIKSRDDLITDPEGHRAKLVGLAMLAGRMHQVGEEELNEMLELSDAARLWALVEWEEAERIGLFSSGATDRADGLQVIKGRG</sequence>
<keyword evidence="2" id="KW-1185">Reference proteome</keyword>
<dbReference type="RefSeq" id="WP_074756834.1">
    <property type="nucleotide sequence ID" value="NZ_FNCO01000015.1"/>
</dbReference>
<gene>
    <name evidence="1" type="ORF">SAMN05216605_115174</name>
</gene>
<reference evidence="2" key="1">
    <citation type="submission" date="2016-10" db="EMBL/GenBank/DDBJ databases">
        <authorList>
            <person name="Varghese N."/>
            <person name="Submissions S."/>
        </authorList>
    </citation>
    <scope>NUCLEOTIDE SEQUENCE [LARGE SCALE GENOMIC DNA]</scope>
    <source>
        <strain evidence="2">ATCC 700689</strain>
    </source>
</reference>
<dbReference type="Proteomes" id="UP000182894">
    <property type="component" value="Unassembled WGS sequence"/>
</dbReference>
<name>A0A1G8MEZ8_9PSED</name>
<proteinExistence type="predicted"/>
<evidence type="ECO:0000313" key="1">
    <source>
        <dbReference type="EMBL" id="SDI66476.1"/>
    </source>
</evidence>
<dbReference type="EMBL" id="FNCO01000015">
    <property type="protein sequence ID" value="SDI66476.1"/>
    <property type="molecule type" value="Genomic_DNA"/>
</dbReference>
<dbReference type="STRING" id="89065.SAMN05216605_115174"/>
<dbReference type="AlphaFoldDB" id="A0A1G8MEZ8"/>
<protein>
    <submittedName>
        <fullName evidence="1">Uncharacterized protein</fullName>
    </submittedName>
</protein>